<protein>
    <submittedName>
        <fullName evidence="5">Amino-acid N-acetyltransferase protein</fullName>
        <ecNumber evidence="5">2.3.1.1</ecNumber>
    </submittedName>
    <submittedName>
        <fullName evidence="4">GCN5-related N-acetyltransferease</fullName>
    </submittedName>
</protein>
<reference evidence="5 6" key="1">
    <citation type="journal article" date="2011" name="J. Bacteriol.">
        <title>Genome sequence of Halorhabdus tiamatea, the first archaeon isolated from a deep-sea anoxic brine lake.</title>
        <authorList>
            <person name="Antunes A."/>
            <person name="Alam I."/>
            <person name="Bajic V.B."/>
            <person name="Stingl U."/>
        </authorList>
    </citation>
    <scope>NUCLEOTIDE SEQUENCE [LARGE SCALE GENOMIC DNA]</scope>
    <source>
        <strain evidence="5 6">SARL4B</strain>
    </source>
</reference>
<dbReference type="eggNOG" id="arCOG00844">
    <property type="taxonomic scope" value="Archaea"/>
</dbReference>
<accession>F7PH89</accession>
<dbReference type="CDD" id="cd04301">
    <property type="entry name" value="NAT_SF"/>
    <property type="match status" value="1"/>
</dbReference>
<dbReference type="Pfam" id="PF13673">
    <property type="entry name" value="Acetyltransf_10"/>
    <property type="match status" value="1"/>
</dbReference>
<evidence type="ECO:0000256" key="2">
    <source>
        <dbReference type="ARBA" id="ARBA00023315"/>
    </source>
</evidence>
<proteinExistence type="predicted"/>
<reference evidence="4 7" key="3">
    <citation type="journal article" date="2014" name="Environ. Microbiol.">
        <title>Halorhabdus tiamatea: proteogenomics and glycosidase activity measurements identify the first cultivated euryarchaeon from a deep-sea anoxic brine lake as potential polysaccharide degrader.</title>
        <authorList>
            <person name="Werner J."/>
            <person name="Ferrer M."/>
            <person name="Michel G."/>
            <person name="Mann A.J."/>
            <person name="Huang S."/>
            <person name="Juarez S."/>
            <person name="Ciordia S."/>
            <person name="Albar J.P."/>
            <person name="Alcaide M."/>
            <person name="La Cono V."/>
            <person name="Yakimov M.M."/>
            <person name="Antunes A."/>
            <person name="Taborda M."/>
            <person name="Da Costa M.S."/>
            <person name="Amann R.I."/>
            <person name="Gloeckner F.O."/>
            <person name="Golyshina O.V."/>
            <person name="Golyshin P.N."/>
            <person name="Teeling H."/>
        </authorList>
    </citation>
    <scope>NUCLEOTIDE SEQUENCE [LARGE SCALE GENOMIC DNA]</scope>
    <source>
        <strain evidence="7">SARL4B</strain>
        <strain evidence="4">Type strain: SARL4B</strain>
    </source>
</reference>
<reference evidence="5 6" key="2">
    <citation type="journal article" date="2013" name="PLoS ONE">
        <title>INDIGO - INtegrated Data Warehouse of MIcrobial GenOmes with Examples from the Red Sea Extremophiles.</title>
        <authorList>
            <person name="Alam I."/>
            <person name="Antunes A."/>
            <person name="Kamau A.A."/>
            <person name="Ba Alawi W."/>
            <person name="Kalkatawi M."/>
            <person name="Stingl U."/>
            <person name="Bajic V.B."/>
        </authorList>
    </citation>
    <scope>NUCLEOTIDE SEQUENCE [LARGE SCALE GENOMIC DNA]</scope>
    <source>
        <strain evidence="5 6">SARL4B</strain>
    </source>
</reference>
<dbReference type="EMBL" id="AFNT02000030">
    <property type="protein sequence ID" value="ERJ05575.1"/>
    <property type="molecule type" value="Genomic_DNA"/>
</dbReference>
<dbReference type="Proteomes" id="UP000015381">
    <property type="component" value="Chromosome I"/>
</dbReference>
<dbReference type="AlphaFoldDB" id="F7PH89"/>
<organism evidence="5 6">
    <name type="scientific">Halorhabdus tiamatea SARL4B</name>
    <dbReference type="NCBI Taxonomy" id="1033806"/>
    <lineage>
        <taxon>Archaea</taxon>
        <taxon>Methanobacteriati</taxon>
        <taxon>Methanobacteriota</taxon>
        <taxon>Stenosarchaea group</taxon>
        <taxon>Halobacteria</taxon>
        <taxon>Halobacteriales</taxon>
        <taxon>Haloarculaceae</taxon>
        <taxon>Halorhabdus</taxon>
    </lineage>
</organism>
<keyword evidence="7" id="KW-1185">Reference proteome</keyword>
<dbReference type="Proteomes" id="UP000003861">
    <property type="component" value="Unassembled WGS sequence"/>
</dbReference>
<evidence type="ECO:0000313" key="7">
    <source>
        <dbReference type="Proteomes" id="UP000015381"/>
    </source>
</evidence>
<keyword evidence="2 5" id="KW-0012">Acyltransferase</keyword>
<evidence type="ECO:0000313" key="5">
    <source>
        <dbReference type="EMBL" id="ERJ05575.1"/>
    </source>
</evidence>
<dbReference type="PANTHER" id="PTHR43877">
    <property type="entry name" value="AMINOALKYLPHOSPHONATE N-ACETYLTRANSFERASE-RELATED-RELATED"/>
    <property type="match status" value="1"/>
</dbReference>
<gene>
    <name evidence="5" type="ORF">HLRTI_002457</name>
    <name evidence="4" type="ORF">HTIA_0360</name>
</gene>
<dbReference type="InterPro" id="IPR016181">
    <property type="entry name" value="Acyl_CoA_acyltransferase"/>
</dbReference>
<feature type="domain" description="N-acetyltransferase" evidence="3">
    <location>
        <begin position="3"/>
        <end position="151"/>
    </location>
</feature>
<dbReference type="GO" id="GO:0016747">
    <property type="term" value="F:acyltransferase activity, transferring groups other than amino-acyl groups"/>
    <property type="evidence" value="ECO:0007669"/>
    <property type="project" value="InterPro"/>
</dbReference>
<dbReference type="PROSITE" id="PS51186">
    <property type="entry name" value="GNAT"/>
    <property type="match status" value="1"/>
</dbReference>
<dbReference type="InterPro" id="IPR050832">
    <property type="entry name" value="Bact_Acetyltransf"/>
</dbReference>
<dbReference type="InterPro" id="IPR000182">
    <property type="entry name" value="GNAT_dom"/>
</dbReference>
<dbReference type="Gene3D" id="3.40.630.30">
    <property type="match status" value="1"/>
</dbReference>
<dbReference type="EMBL" id="HF571520">
    <property type="protein sequence ID" value="CCQ32508.1"/>
    <property type="molecule type" value="Genomic_DNA"/>
</dbReference>
<dbReference type="STRING" id="1033806.HTIA_0360"/>
<evidence type="ECO:0000256" key="1">
    <source>
        <dbReference type="ARBA" id="ARBA00022679"/>
    </source>
</evidence>
<dbReference type="RefSeq" id="WP_008524724.1">
    <property type="nucleotide sequence ID" value="NC_021921.1"/>
</dbReference>
<dbReference type="KEGG" id="hti:HTIA_0360"/>
<evidence type="ECO:0000313" key="4">
    <source>
        <dbReference type="EMBL" id="CCQ32508.1"/>
    </source>
</evidence>
<dbReference type="SUPFAM" id="SSF55729">
    <property type="entry name" value="Acyl-CoA N-acyltransferases (Nat)"/>
    <property type="match status" value="1"/>
</dbReference>
<dbReference type="PANTHER" id="PTHR43877:SF2">
    <property type="entry name" value="AMINOALKYLPHOSPHONATE N-ACETYLTRANSFERASE-RELATED"/>
    <property type="match status" value="1"/>
</dbReference>
<keyword evidence="1 5" id="KW-0808">Transferase</keyword>
<dbReference type="HOGENOM" id="CLU_1718170_0_0_2"/>
<evidence type="ECO:0000313" key="6">
    <source>
        <dbReference type="Proteomes" id="UP000003861"/>
    </source>
</evidence>
<dbReference type="GeneID" id="23798296"/>
<evidence type="ECO:0000259" key="3">
    <source>
        <dbReference type="PROSITE" id="PS51186"/>
    </source>
</evidence>
<dbReference type="EC" id="2.3.1.1" evidence="5"/>
<name>F7PH89_9EURY</name>
<dbReference type="OrthoDB" id="111868at2157"/>
<sequence length="152" mass="16540">MPVTIREATGEDVPSLEILRRQAIEDACSDVYDRERFADLVASPDDRLPSAIESDAATVLLAETTITPVSFAIVEDGTIEALYTSPEYQHEGHASALLEDVERLATDRGWSRLEAVAPSVAVGFFEAQGFTPRESARWHGLPGTALRKAIEA</sequence>